<proteinExistence type="predicted"/>
<comment type="caution">
    <text evidence="2">The sequence shown here is derived from an EMBL/GenBank/DDBJ whole genome shotgun (WGS) entry which is preliminary data.</text>
</comment>
<feature type="non-terminal residue" evidence="2">
    <location>
        <position position="1"/>
    </location>
</feature>
<name>A0A392VYY7_9FABA</name>
<dbReference type="Proteomes" id="UP000265520">
    <property type="component" value="Unassembled WGS sequence"/>
</dbReference>
<evidence type="ECO:0000313" key="2">
    <source>
        <dbReference type="EMBL" id="MCI91670.1"/>
    </source>
</evidence>
<keyword evidence="3" id="KW-1185">Reference proteome</keyword>
<organism evidence="2 3">
    <name type="scientific">Trifolium medium</name>
    <dbReference type="NCBI Taxonomy" id="97028"/>
    <lineage>
        <taxon>Eukaryota</taxon>
        <taxon>Viridiplantae</taxon>
        <taxon>Streptophyta</taxon>
        <taxon>Embryophyta</taxon>
        <taxon>Tracheophyta</taxon>
        <taxon>Spermatophyta</taxon>
        <taxon>Magnoliopsida</taxon>
        <taxon>eudicotyledons</taxon>
        <taxon>Gunneridae</taxon>
        <taxon>Pentapetalae</taxon>
        <taxon>rosids</taxon>
        <taxon>fabids</taxon>
        <taxon>Fabales</taxon>
        <taxon>Fabaceae</taxon>
        <taxon>Papilionoideae</taxon>
        <taxon>50 kb inversion clade</taxon>
        <taxon>NPAAA clade</taxon>
        <taxon>Hologalegina</taxon>
        <taxon>IRL clade</taxon>
        <taxon>Trifolieae</taxon>
        <taxon>Trifolium</taxon>
    </lineage>
</organism>
<feature type="compositionally biased region" description="Low complexity" evidence="1">
    <location>
        <begin position="23"/>
        <end position="35"/>
    </location>
</feature>
<protein>
    <submittedName>
        <fullName evidence="2">Uncharacterized protein</fullName>
    </submittedName>
</protein>
<evidence type="ECO:0000256" key="1">
    <source>
        <dbReference type="SAM" id="MobiDB-lite"/>
    </source>
</evidence>
<dbReference type="AlphaFoldDB" id="A0A392VYY7"/>
<feature type="compositionally biased region" description="Polar residues" evidence="1">
    <location>
        <begin position="1"/>
        <end position="22"/>
    </location>
</feature>
<sequence>RAPQNNTVGPLTGYHGTTQWVFSQGTTQQHSGSSHRAPHNNQNA</sequence>
<accession>A0A392VYY7</accession>
<dbReference type="EMBL" id="LXQA011279132">
    <property type="protein sequence ID" value="MCI91670.1"/>
    <property type="molecule type" value="Genomic_DNA"/>
</dbReference>
<evidence type="ECO:0000313" key="3">
    <source>
        <dbReference type="Proteomes" id="UP000265520"/>
    </source>
</evidence>
<feature type="region of interest" description="Disordered" evidence="1">
    <location>
        <begin position="1"/>
        <end position="44"/>
    </location>
</feature>
<reference evidence="2 3" key="1">
    <citation type="journal article" date="2018" name="Front. Plant Sci.">
        <title>Red Clover (Trifolium pratense) and Zigzag Clover (T. medium) - A Picture of Genomic Similarities and Differences.</title>
        <authorList>
            <person name="Dluhosova J."/>
            <person name="Istvanek J."/>
            <person name="Nedelnik J."/>
            <person name="Repkova J."/>
        </authorList>
    </citation>
    <scope>NUCLEOTIDE SEQUENCE [LARGE SCALE GENOMIC DNA]</scope>
    <source>
        <strain evidence="3">cv. 10/8</strain>
        <tissue evidence="2">Leaf</tissue>
    </source>
</reference>